<protein>
    <recommendedName>
        <fullName evidence="4">Lipoprotein UxpA</fullName>
    </recommendedName>
</protein>
<evidence type="ECO:0008006" key="4">
    <source>
        <dbReference type="Google" id="ProtNLM"/>
    </source>
</evidence>
<dbReference type="Proteomes" id="UP000092504">
    <property type="component" value="Unassembled WGS sequence"/>
</dbReference>
<dbReference type="EMBL" id="MAJD01000002">
    <property type="protein sequence ID" value="OBX33824.1"/>
    <property type="molecule type" value="Genomic_DNA"/>
</dbReference>
<accession>A0A1B8NUY0</accession>
<name>A0A1B8NUY0_HALEL</name>
<comment type="caution">
    <text evidence="2">The sequence shown here is derived from an EMBL/GenBank/DDBJ whole genome shotgun (WGS) entry which is preliminary data.</text>
</comment>
<dbReference type="GO" id="GO:0016787">
    <property type="term" value="F:hydrolase activity"/>
    <property type="evidence" value="ECO:0007669"/>
    <property type="project" value="InterPro"/>
</dbReference>
<dbReference type="AlphaFoldDB" id="A0A1B8NUY0"/>
<proteinExistence type="predicted"/>
<reference evidence="2 3" key="1">
    <citation type="submission" date="2016-06" db="EMBL/GenBank/DDBJ databases">
        <title>Genome sequence of halotolerant plant growth promoting strain of Halomonas elongata HEK1 isolated from salterns of Rann of Kutch, Gujarat, India.</title>
        <authorList>
            <person name="Gaba S."/>
            <person name="Singh R.N."/>
            <person name="Abrol S."/>
            <person name="Kaushik R."/>
            <person name="Saxena A.K."/>
        </authorList>
    </citation>
    <scope>NUCLEOTIDE SEQUENCE [LARGE SCALE GENOMIC DNA]</scope>
    <source>
        <strain evidence="2 3">HEK1</strain>
    </source>
</reference>
<dbReference type="PROSITE" id="PS51318">
    <property type="entry name" value="TAT"/>
    <property type="match status" value="1"/>
</dbReference>
<dbReference type="GO" id="GO:0009166">
    <property type="term" value="P:nucleotide catabolic process"/>
    <property type="evidence" value="ECO:0007669"/>
    <property type="project" value="InterPro"/>
</dbReference>
<dbReference type="SUPFAM" id="SSF56300">
    <property type="entry name" value="Metallo-dependent phosphatases"/>
    <property type="match status" value="1"/>
</dbReference>
<gene>
    <name evidence="2" type="ORF">A8U91_02866</name>
</gene>
<organism evidence="2 3">
    <name type="scientific">Halomonas elongata</name>
    <dbReference type="NCBI Taxonomy" id="2746"/>
    <lineage>
        <taxon>Bacteria</taxon>
        <taxon>Pseudomonadati</taxon>
        <taxon>Pseudomonadota</taxon>
        <taxon>Gammaproteobacteria</taxon>
        <taxon>Oceanospirillales</taxon>
        <taxon>Halomonadaceae</taxon>
        <taxon>Halomonas</taxon>
    </lineage>
</organism>
<evidence type="ECO:0000256" key="1">
    <source>
        <dbReference type="SAM" id="MobiDB-lite"/>
    </source>
</evidence>
<dbReference type="Gene3D" id="3.60.21.10">
    <property type="match status" value="1"/>
</dbReference>
<dbReference type="InterPro" id="IPR006311">
    <property type="entry name" value="TAT_signal"/>
</dbReference>
<dbReference type="InterPro" id="IPR036907">
    <property type="entry name" value="5'-Nucleotdase_C_sf"/>
</dbReference>
<dbReference type="InterPro" id="IPR029052">
    <property type="entry name" value="Metallo-depent_PP-like"/>
</dbReference>
<evidence type="ECO:0000313" key="3">
    <source>
        <dbReference type="Proteomes" id="UP000092504"/>
    </source>
</evidence>
<feature type="region of interest" description="Disordered" evidence="1">
    <location>
        <begin position="1"/>
        <end position="29"/>
    </location>
</feature>
<sequence length="590" mass="64032">MITTMTDSSPEHRTSLHRPTPADIDSTTLSDHGRCRRRFLGFGGVLAATGLSGCATGFSRSTAEAPRHGLPDQSGPTLLLYADVLDAHQPEYPATPATRLGPAAALGRAPWATGRSLETLSGVTTEATRALIGSPLGQRPIGGSSALAATLWDLRRRLPADATLTLENGQCWNGGGLGYLTQGDSGVTLSQWLNADVRVSSDERHLWPERTASLYRRFARPVVGCLDERRNPESLVADFELFERGGARLAVVGATDPHATDEPRQLDDWFHAIQAASQSARDQADLVIILADTGSGPARWLAERLDAADLIVAARGQDFWPTLVEVERRRGDTVPLCFPGSRATGVFQIACRARHGRWRFESRFVLADPAPRDAGMADRLAEHQRQLDALRAPYSDWLDRPLAVAPDWLWRRDTTGGSWDALIVAALRESAGEQAIALAPGLRHDRRVAPGETITRDHLLTLSGGHPGAVTRRDADSTALRGLLERAADACFGTPMLLDTSQDLPRLAGIGWRCRYSRETGQRVDLKGSVPGTVVTWNPDIASQAGPPLWQLLEDYLSSTGLASLPPRPEAELSFVEGHPGWHPEDRPSR</sequence>
<evidence type="ECO:0000313" key="2">
    <source>
        <dbReference type="EMBL" id="OBX33824.1"/>
    </source>
</evidence>
<dbReference type="PATRIC" id="fig|2746.7.peg.2935"/>
<dbReference type="Gene3D" id="3.90.780.10">
    <property type="entry name" value="5'-Nucleotidase, C-terminal domain"/>
    <property type="match status" value="1"/>
</dbReference>